<evidence type="ECO:0000313" key="2">
    <source>
        <dbReference type="Proteomes" id="UP000326178"/>
    </source>
</evidence>
<evidence type="ECO:0000313" key="1">
    <source>
        <dbReference type="EMBL" id="QEU76881.1"/>
    </source>
</evidence>
<dbReference type="Proteomes" id="UP000326178">
    <property type="component" value="Chromosome"/>
</dbReference>
<protein>
    <submittedName>
        <fullName evidence="1">DNA cytosine methyltransferase</fullName>
    </submittedName>
</protein>
<dbReference type="EMBL" id="CP023702">
    <property type="protein sequence ID" value="QEU76881.1"/>
    <property type="molecule type" value="Genomic_DNA"/>
</dbReference>
<gene>
    <name evidence="1" type="ORF">CP967_31275</name>
</gene>
<reference evidence="1 2" key="1">
    <citation type="submission" date="2017-09" db="EMBL/GenBank/DDBJ databases">
        <authorList>
            <person name="Lee N."/>
            <person name="Cho B.-K."/>
        </authorList>
    </citation>
    <scope>NUCLEOTIDE SEQUENCE [LARGE SCALE GENOMIC DNA]</scope>
    <source>
        <strain evidence="1 2">ATCC 12769</strain>
    </source>
</reference>
<dbReference type="GO" id="GO:0008168">
    <property type="term" value="F:methyltransferase activity"/>
    <property type="evidence" value="ECO:0007669"/>
    <property type="project" value="UniProtKB-KW"/>
</dbReference>
<accession>A0A5J6FLS9</accession>
<keyword evidence="1" id="KW-0489">Methyltransferase</keyword>
<organism evidence="1 2">
    <name type="scientific">Streptomyces nitrosporeus</name>
    <dbReference type="NCBI Taxonomy" id="28894"/>
    <lineage>
        <taxon>Bacteria</taxon>
        <taxon>Bacillati</taxon>
        <taxon>Actinomycetota</taxon>
        <taxon>Actinomycetes</taxon>
        <taxon>Kitasatosporales</taxon>
        <taxon>Streptomycetaceae</taxon>
        <taxon>Streptomyces</taxon>
    </lineage>
</organism>
<dbReference type="Gene3D" id="3.40.50.150">
    <property type="entry name" value="Vaccinia Virus protein VP39"/>
    <property type="match status" value="1"/>
</dbReference>
<dbReference type="InterPro" id="IPR029063">
    <property type="entry name" value="SAM-dependent_MTases_sf"/>
</dbReference>
<dbReference type="SUPFAM" id="SSF53335">
    <property type="entry name" value="S-adenosyl-L-methionine-dependent methyltransferases"/>
    <property type="match status" value="1"/>
</dbReference>
<sequence length="231" mass="25664">MALIATLRALGRPLHLDLFCCQGGASKGYADAGFTVLGVDIDPQPRYVHPDQFVQADAVEFVHRYGHLFNSASASPPCQLYSKTHRIQKNDHPDLIGPTRKALEETGLPWVIENVMDAASELRTPRMLCGAMFGIETYRHRLFEPGGGFSFVPPEHPQHVARTTKMGRPVKPGEYMHVVGNFTGVDLARDVMGMPWANRDGLREAIPPAYTEWIGERLMAHVMGDEMREAA</sequence>
<dbReference type="KEGG" id="snk:CP967_31275"/>
<name>A0A5J6FLS9_9ACTN</name>
<dbReference type="RefSeq" id="WP_150492134.1">
    <property type="nucleotide sequence ID" value="NZ_BMUV01000003.1"/>
</dbReference>
<dbReference type="GO" id="GO:0032259">
    <property type="term" value="P:methylation"/>
    <property type="evidence" value="ECO:0007669"/>
    <property type="project" value="UniProtKB-KW"/>
</dbReference>
<dbReference type="OrthoDB" id="3476156at2"/>
<keyword evidence="2" id="KW-1185">Reference proteome</keyword>
<keyword evidence="1" id="KW-0808">Transferase</keyword>
<proteinExistence type="predicted"/>
<dbReference type="AlphaFoldDB" id="A0A5J6FLS9"/>